<keyword evidence="4 5" id="KW-0732">Signal</keyword>
<protein>
    <submittedName>
        <fullName evidence="7">CCL5 protein</fullName>
    </submittedName>
</protein>
<proteinExistence type="inferred from homology"/>
<evidence type="ECO:0000313" key="7">
    <source>
        <dbReference type="EMBL" id="NXS07549.1"/>
    </source>
</evidence>
<accession>A0A7L2REX3</accession>
<dbReference type="InterPro" id="IPR039809">
    <property type="entry name" value="Chemokine_b/g/d"/>
</dbReference>
<feature type="non-terminal residue" evidence="7">
    <location>
        <position position="1"/>
    </location>
</feature>
<dbReference type="InterPro" id="IPR036048">
    <property type="entry name" value="Interleukin_8-like_sf"/>
</dbReference>
<dbReference type="OrthoDB" id="8934837at2759"/>
<dbReference type="SUPFAM" id="SSF54117">
    <property type="entry name" value="Interleukin 8-like chemokines"/>
    <property type="match status" value="1"/>
</dbReference>
<dbReference type="InterPro" id="IPR001811">
    <property type="entry name" value="Chemokine_IL8-like_dom"/>
</dbReference>
<comment type="similarity">
    <text evidence="1">Belongs to the intercrine beta (chemokine CC) family.</text>
</comment>
<feature type="chain" id="PRO_5029907318" evidence="5">
    <location>
        <begin position="23"/>
        <end position="113"/>
    </location>
</feature>
<dbReference type="GO" id="GO:0005615">
    <property type="term" value="C:extracellular space"/>
    <property type="evidence" value="ECO:0007669"/>
    <property type="project" value="UniProtKB-KW"/>
</dbReference>
<dbReference type="Proteomes" id="UP000560066">
    <property type="component" value="Unassembled WGS sequence"/>
</dbReference>
<dbReference type="Gene3D" id="2.40.50.40">
    <property type="match status" value="1"/>
</dbReference>
<evidence type="ECO:0000256" key="5">
    <source>
        <dbReference type="SAM" id="SignalP"/>
    </source>
</evidence>
<gene>
    <name evidence="7" type="primary">Ccl5_0</name>
    <name evidence="7" type="ORF">NEOCOR_R05216</name>
</gene>
<dbReference type="CDD" id="cd00272">
    <property type="entry name" value="Chemokine_CC"/>
    <property type="match status" value="1"/>
</dbReference>
<dbReference type="SMART" id="SM00199">
    <property type="entry name" value="SCY"/>
    <property type="match status" value="1"/>
</dbReference>
<dbReference type="GO" id="GO:0048245">
    <property type="term" value="P:eosinophil chemotaxis"/>
    <property type="evidence" value="ECO:0007669"/>
    <property type="project" value="TreeGrafter"/>
</dbReference>
<evidence type="ECO:0000256" key="3">
    <source>
        <dbReference type="ARBA" id="ARBA00022514"/>
    </source>
</evidence>
<evidence type="ECO:0000259" key="6">
    <source>
        <dbReference type="SMART" id="SM00199"/>
    </source>
</evidence>
<keyword evidence="3" id="KW-0202">Cytokine</keyword>
<feature type="signal peptide" evidence="5">
    <location>
        <begin position="1"/>
        <end position="22"/>
    </location>
</feature>
<dbReference type="GO" id="GO:0006954">
    <property type="term" value="P:inflammatory response"/>
    <property type="evidence" value="ECO:0007669"/>
    <property type="project" value="TreeGrafter"/>
</dbReference>
<keyword evidence="2" id="KW-0145">Chemotaxis</keyword>
<dbReference type="AlphaFoldDB" id="A0A7L2REX3"/>
<dbReference type="PANTHER" id="PTHR12015">
    <property type="entry name" value="SMALL INDUCIBLE CYTOKINE A"/>
    <property type="match status" value="1"/>
</dbReference>
<keyword evidence="8" id="KW-1185">Reference proteome</keyword>
<dbReference type="Pfam" id="PF00048">
    <property type="entry name" value="IL8"/>
    <property type="match status" value="1"/>
</dbReference>
<dbReference type="GO" id="GO:0061844">
    <property type="term" value="P:antimicrobial humoral immune response mediated by antimicrobial peptide"/>
    <property type="evidence" value="ECO:0007669"/>
    <property type="project" value="TreeGrafter"/>
</dbReference>
<comment type="caution">
    <text evidence="7">The sequence shown here is derived from an EMBL/GenBank/DDBJ whole genome shotgun (WGS) entry which is preliminary data.</text>
</comment>
<reference evidence="7 8" key="1">
    <citation type="submission" date="2019-09" db="EMBL/GenBank/DDBJ databases">
        <title>Bird 10,000 Genomes (B10K) Project - Family phase.</title>
        <authorList>
            <person name="Zhang G."/>
        </authorList>
    </citation>
    <scope>NUCLEOTIDE SEQUENCE [LARGE SCALE GENOMIC DNA]</scope>
    <source>
        <strain evidence="7">B10K-DU-002-79</strain>
    </source>
</reference>
<dbReference type="EMBL" id="VYZS01023470">
    <property type="protein sequence ID" value="NXS07549.1"/>
    <property type="molecule type" value="Genomic_DNA"/>
</dbReference>
<dbReference type="PANTHER" id="PTHR12015:SF103">
    <property type="entry name" value="C-C MOTIF CHEMOKINE 4-RELATED"/>
    <property type="match status" value="1"/>
</dbReference>
<feature type="domain" description="Chemokine interleukin-8-like" evidence="6">
    <location>
        <begin position="50"/>
        <end position="108"/>
    </location>
</feature>
<evidence type="ECO:0000256" key="1">
    <source>
        <dbReference type="ARBA" id="ARBA00010868"/>
    </source>
</evidence>
<evidence type="ECO:0000256" key="4">
    <source>
        <dbReference type="ARBA" id="ARBA00022729"/>
    </source>
</evidence>
<evidence type="ECO:0000256" key="2">
    <source>
        <dbReference type="ARBA" id="ARBA00022500"/>
    </source>
</evidence>
<name>A0A7L2REX3_9PASS</name>
<dbReference type="FunFam" id="2.40.50.40:FF:000002">
    <property type="entry name" value="C-C motif chemokine"/>
    <property type="match status" value="1"/>
</dbReference>
<organism evidence="7 8">
    <name type="scientific">Neodrepanis coruscans</name>
    <name type="common">wattled asity</name>
    <dbReference type="NCBI Taxonomy" id="254563"/>
    <lineage>
        <taxon>Eukaryota</taxon>
        <taxon>Metazoa</taxon>
        <taxon>Chordata</taxon>
        <taxon>Craniata</taxon>
        <taxon>Vertebrata</taxon>
        <taxon>Euteleostomi</taxon>
        <taxon>Archelosauria</taxon>
        <taxon>Archosauria</taxon>
        <taxon>Dinosauria</taxon>
        <taxon>Saurischia</taxon>
        <taxon>Theropoda</taxon>
        <taxon>Coelurosauria</taxon>
        <taxon>Aves</taxon>
        <taxon>Neognathae</taxon>
        <taxon>Neoaves</taxon>
        <taxon>Telluraves</taxon>
        <taxon>Australaves</taxon>
        <taxon>Passeriformes</taxon>
        <taxon>Philepittidae</taxon>
        <taxon>Neodrepanis</taxon>
    </lineage>
</organism>
<dbReference type="GO" id="GO:0030335">
    <property type="term" value="P:positive regulation of cell migration"/>
    <property type="evidence" value="ECO:0007669"/>
    <property type="project" value="TreeGrafter"/>
</dbReference>
<sequence length="113" mass="12387">MKVLAAALAVLLLGVICSLAEADLGDSSNPEAKHTLLPQKSVPSQLRYHDHACCFSHISRPIPRRLITSVHMTSTKCSQPAVILVTKKGRMVCANPEAPWVQKYLKDLETPEN</sequence>
<feature type="non-terminal residue" evidence="7">
    <location>
        <position position="113"/>
    </location>
</feature>
<dbReference type="GO" id="GO:0008009">
    <property type="term" value="F:chemokine activity"/>
    <property type="evidence" value="ECO:0007669"/>
    <property type="project" value="InterPro"/>
</dbReference>
<evidence type="ECO:0000313" key="8">
    <source>
        <dbReference type="Proteomes" id="UP000560066"/>
    </source>
</evidence>
<dbReference type="GO" id="GO:0048020">
    <property type="term" value="F:CCR chemokine receptor binding"/>
    <property type="evidence" value="ECO:0007669"/>
    <property type="project" value="TreeGrafter"/>
</dbReference>
<dbReference type="GO" id="GO:0070098">
    <property type="term" value="P:chemokine-mediated signaling pathway"/>
    <property type="evidence" value="ECO:0007669"/>
    <property type="project" value="TreeGrafter"/>
</dbReference>